<evidence type="ECO:0000313" key="1">
    <source>
        <dbReference type="EMBL" id="QHT12501.1"/>
    </source>
</evidence>
<sequence length="79" mass="8567">MSTRNTDASLITKTRQAMALYSYNNQLQQAQNAGTTVRQEQPNTQTLDVVVLRKQGGCFCNRTGNLYEFSGGACGGCGK</sequence>
<reference evidence="1" key="1">
    <citation type="journal article" date="2020" name="Nature">
        <title>Giant virus diversity and host interactions through global metagenomics.</title>
        <authorList>
            <person name="Schulz F."/>
            <person name="Roux S."/>
            <person name="Paez-Espino D."/>
            <person name="Jungbluth S."/>
            <person name="Walsh D.A."/>
            <person name="Denef V.J."/>
            <person name="McMahon K.D."/>
            <person name="Konstantinidis K.T."/>
            <person name="Eloe-Fadrosh E.A."/>
            <person name="Kyrpides N.C."/>
            <person name="Woyke T."/>
        </authorList>
    </citation>
    <scope>NUCLEOTIDE SEQUENCE</scope>
    <source>
        <strain evidence="1">GVMAG-M-3300023174-129</strain>
    </source>
</reference>
<dbReference type="EMBL" id="MN739547">
    <property type="protein sequence ID" value="QHT12501.1"/>
    <property type="molecule type" value="Genomic_DNA"/>
</dbReference>
<protein>
    <submittedName>
        <fullName evidence="1">Uncharacterized protein</fullName>
    </submittedName>
</protein>
<accession>A0A6C0D7J8</accession>
<proteinExistence type="predicted"/>
<organism evidence="1">
    <name type="scientific">viral metagenome</name>
    <dbReference type="NCBI Taxonomy" id="1070528"/>
    <lineage>
        <taxon>unclassified sequences</taxon>
        <taxon>metagenomes</taxon>
        <taxon>organismal metagenomes</taxon>
    </lineage>
</organism>
<dbReference type="AlphaFoldDB" id="A0A6C0D7J8"/>
<name>A0A6C0D7J8_9ZZZZ</name>